<gene>
    <name evidence="5" type="primary">trbG</name>
    <name evidence="5" type="ORF">H7F53_08855</name>
</gene>
<comment type="caution">
    <text evidence="5">The sequence shown here is derived from an EMBL/GenBank/DDBJ whole genome shotgun (WGS) entry which is preliminary data.</text>
</comment>
<dbReference type="Pfam" id="PF03524">
    <property type="entry name" value="CagX"/>
    <property type="match status" value="1"/>
</dbReference>
<dbReference type="EMBL" id="JACLAX010000007">
    <property type="protein sequence ID" value="MBC2669251.1"/>
    <property type="molecule type" value="Genomic_DNA"/>
</dbReference>
<feature type="signal peptide" evidence="4">
    <location>
        <begin position="1"/>
        <end position="24"/>
    </location>
</feature>
<evidence type="ECO:0000256" key="1">
    <source>
        <dbReference type="ARBA" id="ARBA00006135"/>
    </source>
</evidence>
<dbReference type="AlphaFoldDB" id="A0A7X1KQ18"/>
<feature type="region of interest" description="Disordered" evidence="3">
    <location>
        <begin position="67"/>
        <end position="103"/>
    </location>
</feature>
<evidence type="ECO:0000313" key="5">
    <source>
        <dbReference type="EMBL" id="MBC2669251.1"/>
    </source>
</evidence>
<dbReference type="Proteomes" id="UP000551327">
    <property type="component" value="Unassembled WGS sequence"/>
</dbReference>
<keyword evidence="2 4" id="KW-0732">Signal</keyword>
<dbReference type="InterPro" id="IPR014142">
    <property type="entry name" value="TrbG_Ti"/>
</dbReference>
<sequence>MISQTRRAARALTFAALSSSLALVYPLQAREHPASPPAAPATVSETSQAPASGARVVAIPVPLPLPGQLKPLPQAEPPAAGRSRLTRSHPAPRDQVGAANDAARVQPDRTGFVNAIQLYPFTRGALYQVYAKPGQVTDIALQPGERLVGFGPVAAGDTVRWMIGDTVSGSGASEQVHILVKPIRPDIATNLVINTDRRTYHLELRANPSVYMASVSWAYPEDELIALRRDRAEAERAAPVAAGMDLANLNFGYRIAGDKPTWRPLRAFDDGTRVFIEFPESIAQGELPPLFVLGARGEAELVNYRVSGRYMIVDRLFAAAELRLGGRKGQDKVRIVTARRGRS</sequence>
<dbReference type="InterPro" id="IPR033645">
    <property type="entry name" value="VirB9/CagX/TrbG_C"/>
</dbReference>
<proteinExistence type="inferred from homology"/>
<evidence type="ECO:0000313" key="6">
    <source>
        <dbReference type="Proteomes" id="UP000551327"/>
    </source>
</evidence>
<evidence type="ECO:0000256" key="3">
    <source>
        <dbReference type="SAM" id="MobiDB-lite"/>
    </source>
</evidence>
<organism evidence="5 6">
    <name type="scientific">Novosphingobium piscinae</name>
    <dbReference type="NCBI Taxonomy" id="1507448"/>
    <lineage>
        <taxon>Bacteria</taxon>
        <taxon>Pseudomonadati</taxon>
        <taxon>Pseudomonadota</taxon>
        <taxon>Alphaproteobacteria</taxon>
        <taxon>Sphingomonadales</taxon>
        <taxon>Sphingomonadaceae</taxon>
        <taxon>Novosphingobium</taxon>
    </lineage>
</organism>
<reference evidence="5 6" key="1">
    <citation type="submission" date="2020-08" db="EMBL/GenBank/DDBJ databases">
        <title>The genome sequence of type strain Novosphingobium piscinae KCTC 42194.</title>
        <authorList>
            <person name="Liu Y."/>
        </authorList>
    </citation>
    <scope>NUCLEOTIDE SEQUENCE [LARGE SCALE GENOMIC DNA]</scope>
    <source>
        <strain evidence="5 6">KCTC 42194</strain>
    </source>
</reference>
<accession>A0A7X1KQ18</accession>
<keyword evidence="6" id="KW-1185">Reference proteome</keyword>
<protein>
    <submittedName>
        <fullName evidence="5">P-type conjugative transfer protein TrbG</fullName>
    </submittedName>
</protein>
<dbReference type="CDD" id="cd06911">
    <property type="entry name" value="VirB9_CagX_TrbG"/>
    <property type="match status" value="1"/>
</dbReference>
<comment type="similarity">
    <text evidence="1">Belongs to the TrbG/VirB9 family.</text>
</comment>
<feature type="chain" id="PRO_5031298486" evidence="4">
    <location>
        <begin position="25"/>
        <end position="343"/>
    </location>
</feature>
<dbReference type="InterPro" id="IPR010258">
    <property type="entry name" value="Conjugal_tfr_TrbG/VirB9/CagX"/>
</dbReference>
<evidence type="ECO:0000256" key="4">
    <source>
        <dbReference type="SAM" id="SignalP"/>
    </source>
</evidence>
<evidence type="ECO:0000256" key="2">
    <source>
        <dbReference type="ARBA" id="ARBA00022729"/>
    </source>
</evidence>
<dbReference type="RefSeq" id="WP_168903950.1">
    <property type="nucleotide sequence ID" value="NZ_JACLAX010000007.1"/>
</dbReference>
<dbReference type="Gene3D" id="2.60.40.2500">
    <property type="match status" value="1"/>
</dbReference>
<dbReference type="NCBIfam" id="TIGR02775">
    <property type="entry name" value="TrbG_Ti"/>
    <property type="match status" value="1"/>
</dbReference>
<name>A0A7X1KQ18_9SPHN</name>
<dbReference type="InterPro" id="IPR038161">
    <property type="entry name" value="VirB9/CagX/TrbG_C_sf"/>
</dbReference>